<dbReference type="InterPro" id="IPR036770">
    <property type="entry name" value="Ankyrin_rpt-contain_sf"/>
</dbReference>
<dbReference type="EMBL" id="JAPFFF010000032">
    <property type="protein sequence ID" value="KAK8844434.1"/>
    <property type="molecule type" value="Genomic_DNA"/>
</dbReference>
<dbReference type="Proteomes" id="UP001470230">
    <property type="component" value="Unassembled WGS sequence"/>
</dbReference>
<comment type="caution">
    <text evidence="1">The sequence shown here is derived from an EMBL/GenBank/DDBJ whole genome shotgun (WGS) entry which is preliminary data.</text>
</comment>
<accession>A0ABR2HDD5</accession>
<evidence type="ECO:0000313" key="1">
    <source>
        <dbReference type="EMBL" id="KAK8844434.1"/>
    </source>
</evidence>
<sequence length="376" mass="45227">MSTKEIEKYISSKKEFIEIFYEYIDDQIDFDVFLTSIQSNIILKKEEIKQFLRLLIEITNNHHRNPTFIDKIQQILIYIKNDIQKQIPNLELFKLSKNNKLILLFLINNQIITLNEEIAIRMFNIEDKNHSRYCLFFYPEIMQLIDKEKQKILEEELSKYNINNLINLKNKRQKGENDSYICSLIQNDCIEEFVAYHQQSNISLNDHIEQSTFETNPFLIKNKPTLIEYAAFFGSIQIIRYLMYNQVELTSSIWIYAIHSNNPDLIHILEENHIEPPDNDYERYFIESIKCHHNNIGNYILDLYLNNKSEDDYSEKIIKIIFKSQNYQYLPRVLNNNKIIYYLHEYGYINLLNLYLETKQDLINQGIITIHFIIIF</sequence>
<evidence type="ECO:0000313" key="2">
    <source>
        <dbReference type="Proteomes" id="UP001470230"/>
    </source>
</evidence>
<reference evidence="1 2" key="1">
    <citation type="submission" date="2024-04" db="EMBL/GenBank/DDBJ databases">
        <title>Tritrichomonas musculus Genome.</title>
        <authorList>
            <person name="Alves-Ferreira E."/>
            <person name="Grigg M."/>
            <person name="Lorenzi H."/>
            <person name="Galac M."/>
        </authorList>
    </citation>
    <scope>NUCLEOTIDE SEQUENCE [LARGE SCALE GENOMIC DNA]</scope>
    <source>
        <strain evidence="1 2">EAF2021</strain>
    </source>
</reference>
<name>A0ABR2HDD5_9EUKA</name>
<gene>
    <name evidence="1" type="ORF">M9Y10_024292</name>
</gene>
<organism evidence="1 2">
    <name type="scientific">Tritrichomonas musculus</name>
    <dbReference type="NCBI Taxonomy" id="1915356"/>
    <lineage>
        <taxon>Eukaryota</taxon>
        <taxon>Metamonada</taxon>
        <taxon>Parabasalia</taxon>
        <taxon>Tritrichomonadida</taxon>
        <taxon>Tritrichomonadidae</taxon>
        <taxon>Tritrichomonas</taxon>
    </lineage>
</organism>
<protein>
    <recommendedName>
        <fullName evidence="3">DUF3447 domain-containing protein</fullName>
    </recommendedName>
</protein>
<dbReference type="SUPFAM" id="SSF48403">
    <property type="entry name" value="Ankyrin repeat"/>
    <property type="match status" value="1"/>
</dbReference>
<evidence type="ECO:0008006" key="3">
    <source>
        <dbReference type="Google" id="ProtNLM"/>
    </source>
</evidence>
<keyword evidence="2" id="KW-1185">Reference proteome</keyword>
<proteinExistence type="predicted"/>